<evidence type="ECO:0000313" key="2">
    <source>
        <dbReference type="EMBL" id="SCL27387.1"/>
    </source>
</evidence>
<gene>
    <name evidence="2" type="ORF">GA0070624_3491</name>
</gene>
<organism evidence="2 3">
    <name type="scientific">Micromonospora rhizosphaerae</name>
    <dbReference type="NCBI Taxonomy" id="568872"/>
    <lineage>
        <taxon>Bacteria</taxon>
        <taxon>Bacillati</taxon>
        <taxon>Actinomycetota</taxon>
        <taxon>Actinomycetes</taxon>
        <taxon>Micromonosporales</taxon>
        <taxon>Micromonosporaceae</taxon>
        <taxon>Micromonospora</taxon>
    </lineage>
</organism>
<sequence length="485" mass="51502">MSTDKPAIDAAPAADDRELADLGVAAAATAIRQGDISAESYSAALLKRARRYSDLQSFITIDESAVLAAAAEADKARAAGSTAPLLGVPLGVKDSYATRGLRTTLGVKTLETFIPSQDADVVRAIKNAGGIVFGKNNLVEMSYGLTGDNDRYGQVKNPHGREHIPGGSSSGSAASVAARIVPASFGGDTIGSIRVPAALTGVVGFKPTIGRWPGYGVAPVSHTLDTTGLLARNVDDCILIDQIVAADEFASPSKHSGLKDVRFAYAPKQFLGLVDPEIESQFVTALHRLRDAGAEVLEIDLGEDFSKLADRVAWNLFFRETQQAVSEFLRQNDVPVTFDEIYDDLKPQLKEVWNQFVIPSGPGYLTESDLEETLSIDRPELQRRLGNVFGAGGFDALAFPTTAALAPLIEDQWSFTVAGERVDHLFLAKNTIPASGAGLPGISLPIGLARSGLPLGIELDGARGDDRKLLDVARRVENVLELTPA</sequence>
<dbReference type="Proteomes" id="UP000199413">
    <property type="component" value="Unassembled WGS sequence"/>
</dbReference>
<dbReference type="InterPro" id="IPR023631">
    <property type="entry name" value="Amidase_dom"/>
</dbReference>
<dbReference type="InterPro" id="IPR000120">
    <property type="entry name" value="Amidase"/>
</dbReference>
<protein>
    <submittedName>
        <fullName evidence="2">Mandelamide amidase</fullName>
    </submittedName>
</protein>
<accession>A0A1C6SDI9</accession>
<dbReference type="PANTHER" id="PTHR11895">
    <property type="entry name" value="TRANSAMIDASE"/>
    <property type="match status" value="1"/>
</dbReference>
<evidence type="ECO:0000259" key="1">
    <source>
        <dbReference type="Pfam" id="PF01425"/>
    </source>
</evidence>
<dbReference type="RefSeq" id="WP_091342365.1">
    <property type="nucleotide sequence ID" value="NZ_FMHV01000002.1"/>
</dbReference>
<proteinExistence type="predicted"/>
<dbReference type="Gene3D" id="3.90.1300.10">
    <property type="entry name" value="Amidase signature (AS) domain"/>
    <property type="match status" value="1"/>
</dbReference>
<dbReference type="GO" id="GO:0003824">
    <property type="term" value="F:catalytic activity"/>
    <property type="evidence" value="ECO:0007669"/>
    <property type="project" value="InterPro"/>
</dbReference>
<dbReference type="SUPFAM" id="SSF75304">
    <property type="entry name" value="Amidase signature (AS) enzymes"/>
    <property type="match status" value="1"/>
</dbReference>
<dbReference type="InterPro" id="IPR036928">
    <property type="entry name" value="AS_sf"/>
</dbReference>
<evidence type="ECO:0000313" key="3">
    <source>
        <dbReference type="Proteomes" id="UP000199413"/>
    </source>
</evidence>
<dbReference type="Pfam" id="PF01425">
    <property type="entry name" value="Amidase"/>
    <property type="match status" value="1"/>
</dbReference>
<dbReference type="EMBL" id="FMHV01000002">
    <property type="protein sequence ID" value="SCL27387.1"/>
    <property type="molecule type" value="Genomic_DNA"/>
</dbReference>
<reference evidence="3" key="1">
    <citation type="submission" date="2016-06" db="EMBL/GenBank/DDBJ databases">
        <authorList>
            <person name="Varghese N."/>
            <person name="Submissions Spin"/>
        </authorList>
    </citation>
    <scope>NUCLEOTIDE SEQUENCE [LARGE SCALE GENOMIC DNA]</scope>
    <source>
        <strain evidence="3">DSM 45431</strain>
    </source>
</reference>
<feature type="domain" description="Amidase" evidence="1">
    <location>
        <begin position="44"/>
        <end position="470"/>
    </location>
</feature>
<dbReference type="OrthoDB" id="9811471at2"/>
<name>A0A1C6SDI9_9ACTN</name>
<keyword evidence="3" id="KW-1185">Reference proteome</keyword>
<dbReference type="AlphaFoldDB" id="A0A1C6SDI9"/>
<dbReference type="PANTHER" id="PTHR11895:SF151">
    <property type="entry name" value="GLUTAMYL-TRNA(GLN) AMIDOTRANSFERASE SUBUNIT A"/>
    <property type="match status" value="1"/>
</dbReference>
<dbReference type="STRING" id="568872.GA0070624_3491"/>